<evidence type="ECO:0000256" key="3">
    <source>
        <dbReference type="ARBA" id="ARBA00022824"/>
    </source>
</evidence>
<keyword evidence="10" id="KW-1185">Reference proteome</keyword>
<dbReference type="CDD" id="cd23995">
    <property type="entry name" value="Seipin_BSCL2_like"/>
    <property type="match status" value="1"/>
</dbReference>
<feature type="transmembrane region" description="Helical" evidence="8">
    <location>
        <begin position="199"/>
        <end position="219"/>
    </location>
</feature>
<keyword evidence="5" id="KW-0443">Lipid metabolism</keyword>
<protein>
    <submittedName>
        <fullName evidence="9">Adipose-regulatory protein (Seipin)</fullName>
    </submittedName>
</protein>
<dbReference type="GO" id="GO:0140042">
    <property type="term" value="P:lipid droplet formation"/>
    <property type="evidence" value="ECO:0007669"/>
    <property type="project" value="UniProtKB-ARBA"/>
</dbReference>
<dbReference type="InterPro" id="IPR009617">
    <property type="entry name" value="Seipin"/>
</dbReference>
<proteinExistence type="predicted"/>
<feature type="region of interest" description="Disordered" evidence="7">
    <location>
        <begin position="527"/>
        <end position="551"/>
    </location>
</feature>
<evidence type="ECO:0000256" key="2">
    <source>
        <dbReference type="ARBA" id="ARBA00022692"/>
    </source>
</evidence>
<feature type="transmembrane region" description="Helical" evidence="8">
    <location>
        <begin position="275"/>
        <end position="297"/>
    </location>
</feature>
<keyword evidence="2 8" id="KW-0812">Transmembrane</keyword>
<reference evidence="10" key="1">
    <citation type="submission" date="2024-07" db="EMBL/GenBank/DDBJ databases">
        <title>Two chromosome-level genome assemblies of Korean endemic species Abeliophyllum distichum and Forsythia ovata (Oleaceae).</title>
        <authorList>
            <person name="Jang H."/>
        </authorList>
    </citation>
    <scope>NUCLEOTIDE SEQUENCE [LARGE SCALE GENOMIC DNA]</scope>
</reference>
<evidence type="ECO:0000313" key="9">
    <source>
        <dbReference type="EMBL" id="KAL2475148.1"/>
    </source>
</evidence>
<dbReference type="GO" id="GO:0006629">
    <property type="term" value="P:lipid metabolic process"/>
    <property type="evidence" value="ECO:0007669"/>
    <property type="project" value="UniProtKB-KW"/>
</dbReference>
<feature type="compositionally biased region" description="Polar residues" evidence="7">
    <location>
        <begin position="528"/>
        <end position="537"/>
    </location>
</feature>
<evidence type="ECO:0000256" key="7">
    <source>
        <dbReference type="SAM" id="MobiDB-lite"/>
    </source>
</evidence>
<dbReference type="GO" id="GO:0005789">
    <property type="term" value="C:endoplasmic reticulum membrane"/>
    <property type="evidence" value="ECO:0007669"/>
    <property type="project" value="UniProtKB-SubCell"/>
</dbReference>
<feature type="compositionally biased region" description="Basic and acidic residues" evidence="7">
    <location>
        <begin position="538"/>
        <end position="551"/>
    </location>
</feature>
<accession>A0ABD1QHY7</accession>
<dbReference type="PANTHER" id="PTHR21212">
    <property type="entry name" value="BERNARDINELLI-SEIP CONGENITAL LIPODYSTROPHY 2 HOMOLOG BSCL2 PROTEIN"/>
    <property type="match status" value="1"/>
</dbReference>
<dbReference type="AlphaFoldDB" id="A0ABD1QHY7"/>
<evidence type="ECO:0000256" key="4">
    <source>
        <dbReference type="ARBA" id="ARBA00022989"/>
    </source>
</evidence>
<name>A0ABD1QHY7_9LAMI</name>
<evidence type="ECO:0000256" key="1">
    <source>
        <dbReference type="ARBA" id="ARBA00004477"/>
    </source>
</evidence>
<organism evidence="9 10">
    <name type="scientific">Abeliophyllum distichum</name>
    <dbReference type="NCBI Taxonomy" id="126358"/>
    <lineage>
        <taxon>Eukaryota</taxon>
        <taxon>Viridiplantae</taxon>
        <taxon>Streptophyta</taxon>
        <taxon>Embryophyta</taxon>
        <taxon>Tracheophyta</taxon>
        <taxon>Spermatophyta</taxon>
        <taxon>Magnoliopsida</taxon>
        <taxon>eudicotyledons</taxon>
        <taxon>Gunneridae</taxon>
        <taxon>Pentapetalae</taxon>
        <taxon>asterids</taxon>
        <taxon>lamiids</taxon>
        <taxon>Lamiales</taxon>
        <taxon>Oleaceae</taxon>
        <taxon>Forsythieae</taxon>
        <taxon>Abeliophyllum</taxon>
    </lineage>
</organism>
<feature type="region of interest" description="Disordered" evidence="7">
    <location>
        <begin position="67"/>
        <end position="86"/>
    </location>
</feature>
<comment type="subcellular location">
    <subcellularLocation>
        <location evidence="1">Endoplasmic reticulum membrane</location>
        <topology evidence="1">Multi-pass membrane protein</topology>
    </subcellularLocation>
</comment>
<evidence type="ECO:0000256" key="8">
    <source>
        <dbReference type="SAM" id="Phobius"/>
    </source>
</evidence>
<feature type="transmembrane region" description="Helical" evidence="8">
    <location>
        <begin position="493"/>
        <end position="513"/>
    </location>
</feature>
<sequence length="551" mass="62557">MEDSKSNARDDDAEEFHDALDDFPFYDCVETFSGQMEWDDALAHSLSDPKPLAENKTSTLSTLRRRRSFDHRQSSDTDTVEYSKPSSSVSLENYVNARNRKLRLSRKINESVRPFENSENLEFPGSMEVKHSLGSSENIVNVEDKEKNGEHSVITDASNERNDIVGDESNLRETHDANSSLLLLLAGLVIKAIDFQVNLMVGFLMFPIWLIYYSCLFAFNPCRVLRRARHHFIRKITRIWTFVCENVSPFVYEWLKEHNSIWKLGLKCGWGLLWSGYVCVVLTGLLVSAFMIGGLLIRRLVEEPIRMKGSLNFDYTEKSPVASLPIIACPEVSHGAYLVKNPEIGKAGGLRVIPPNHKLQVTVSLTLPESDYNQNLGIFQVRVDFLAADGRTLASLRRPCMLQFRSLPIRLILTFVKVAPILTGYTSESQKLDVNLRGFTEGATPTACLKVIIEQRAEFLPGAGIPEIYVASVSLESELPMLKKLIWYWKKTLFVWISLTVFTMELLFSLLCCKPIIIPRIRLREDSPNNGASQNNRPDQRQQSSRDHDFG</sequence>
<gene>
    <name evidence="9" type="ORF">Adt_35884</name>
</gene>
<comment type="caution">
    <text evidence="9">The sequence shown here is derived from an EMBL/GenBank/DDBJ whole genome shotgun (WGS) entry which is preliminary data.</text>
</comment>
<dbReference type="PANTHER" id="PTHR21212:SF0">
    <property type="entry name" value="SEIPIN"/>
    <property type="match status" value="1"/>
</dbReference>
<keyword evidence="3" id="KW-0256">Endoplasmic reticulum</keyword>
<keyword evidence="6 8" id="KW-0472">Membrane</keyword>
<dbReference type="EMBL" id="JBFOLK010000011">
    <property type="protein sequence ID" value="KAL2475148.1"/>
    <property type="molecule type" value="Genomic_DNA"/>
</dbReference>
<dbReference type="Pfam" id="PF06775">
    <property type="entry name" value="Seipin"/>
    <property type="match status" value="1"/>
</dbReference>
<keyword evidence="4 8" id="KW-1133">Transmembrane helix</keyword>
<evidence type="ECO:0000256" key="6">
    <source>
        <dbReference type="ARBA" id="ARBA00023136"/>
    </source>
</evidence>
<dbReference type="Proteomes" id="UP001604336">
    <property type="component" value="Unassembled WGS sequence"/>
</dbReference>
<evidence type="ECO:0000256" key="5">
    <source>
        <dbReference type="ARBA" id="ARBA00023098"/>
    </source>
</evidence>
<evidence type="ECO:0000313" key="10">
    <source>
        <dbReference type="Proteomes" id="UP001604336"/>
    </source>
</evidence>